<reference evidence="12" key="1">
    <citation type="submission" date="2019-08" db="EMBL/GenBank/DDBJ databases">
        <title>Three high-quality genomes provides insights into domestication of ducks.</title>
        <authorList>
            <person name="Hou Z.C."/>
            <person name="Zhu F."/>
            <person name="Yin Z.T."/>
            <person name="Zhang F."/>
        </authorList>
    </citation>
    <scope>NUCLEOTIDE SEQUENCE [LARGE SCALE GENOMIC DNA]</scope>
</reference>
<dbReference type="PANTHER" id="PTHR13869">
    <property type="entry name" value="MYELIN P0 RELATED"/>
    <property type="match status" value="1"/>
</dbReference>
<dbReference type="InterPro" id="IPR013106">
    <property type="entry name" value="Ig_V-set"/>
</dbReference>
<sequence length="357" mass="38915">MSPEAWLPQPARYLAGLSLLLALVPPALGMEVMAPATINALNGTSVKLSCTFNSCYKVENKQFSLNWTYQECKNCSEELFLQFRTKIMNKQLDRFGNRCGVHREPHQVRRVLHPQQRAAGGRGHLQLLRPQPPRPAAGPRQHQPQGAHQRSVGSGPLSWQAPKGAGLAPGPASSPAPASWLPQGVGAVWADPALSPQSPRSVTRRWPSSWAPHVGWLPGCGHPRADGGEVRAPEKAAEAEHGRPEDGGGREDGRRRQPRRGHQVKPPARSLFAPVQRDPLDVLPRARICLPRASLLPSKRQPRLEQGTERRRAPQPGRGRERGWDCAWAGTRSALAPAGHGLVPELSVGLGWALGTR</sequence>
<evidence type="ECO:0000256" key="3">
    <source>
        <dbReference type="ARBA" id="ARBA00022729"/>
    </source>
</evidence>
<dbReference type="Proteomes" id="UP000694400">
    <property type="component" value="Chromosome 23"/>
</dbReference>
<keyword evidence="8" id="KW-0393">Immunoglobulin domain</keyword>
<evidence type="ECO:0000256" key="5">
    <source>
        <dbReference type="ARBA" id="ARBA00023136"/>
    </source>
</evidence>
<feature type="region of interest" description="Disordered" evidence="9">
    <location>
        <begin position="211"/>
        <end position="276"/>
    </location>
</feature>
<dbReference type="GO" id="GO:0005886">
    <property type="term" value="C:plasma membrane"/>
    <property type="evidence" value="ECO:0007669"/>
    <property type="project" value="TreeGrafter"/>
</dbReference>
<evidence type="ECO:0000256" key="2">
    <source>
        <dbReference type="ARBA" id="ARBA00022692"/>
    </source>
</evidence>
<protein>
    <submittedName>
        <fullName evidence="12">Sodium voltage-gated channel beta subunit 2</fullName>
    </submittedName>
</protein>
<feature type="compositionally biased region" description="Low complexity" evidence="9">
    <location>
        <begin position="137"/>
        <end position="147"/>
    </location>
</feature>
<feature type="region of interest" description="Disordered" evidence="9">
    <location>
        <begin position="299"/>
        <end position="323"/>
    </location>
</feature>
<dbReference type="Gene3D" id="2.60.40.10">
    <property type="entry name" value="Immunoglobulins"/>
    <property type="match status" value="1"/>
</dbReference>
<dbReference type="PANTHER" id="PTHR13869:SF3">
    <property type="entry name" value="SODIUM CHANNEL SUBUNIT BETA-2"/>
    <property type="match status" value="1"/>
</dbReference>
<dbReference type="Pfam" id="PF07686">
    <property type="entry name" value="V-set"/>
    <property type="match status" value="1"/>
</dbReference>
<feature type="compositionally biased region" description="Low complexity" evidence="9">
    <location>
        <begin position="161"/>
        <end position="179"/>
    </location>
</feature>
<evidence type="ECO:0000256" key="4">
    <source>
        <dbReference type="ARBA" id="ARBA00022989"/>
    </source>
</evidence>
<keyword evidence="4" id="KW-1133">Transmembrane helix</keyword>
<evidence type="ECO:0000313" key="12">
    <source>
        <dbReference type="Ensembl" id="ENSAPLP00020021908.1"/>
    </source>
</evidence>
<name>A0A8B9TJU8_ANAPL</name>
<feature type="chain" id="PRO_5034223321" evidence="10">
    <location>
        <begin position="30"/>
        <end position="357"/>
    </location>
</feature>
<evidence type="ECO:0000313" key="13">
    <source>
        <dbReference type="Proteomes" id="UP000694400"/>
    </source>
</evidence>
<dbReference type="AlphaFoldDB" id="A0A8B9TJU8"/>
<accession>A0A8B9TJU8</accession>
<evidence type="ECO:0000256" key="1">
    <source>
        <dbReference type="ARBA" id="ARBA00004479"/>
    </source>
</evidence>
<keyword evidence="5" id="KW-0472">Membrane</keyword>
<evidence type="ECO:0000256" key="6">
    <source>
        <dbReference type="ARBA" id="ARBA00023157"/>
    </source>
</evidence>
<feature type="compositionally biased region" description="Basic and acidic residues" evidence="9">
    <location>
        <begin position="223"/>
        <end position="255"/>
    </location>
</feature>
<dbReference type="Ensembl" id="ENSAPLT00020023637.1">
    <property type="protein sequence ID" value="ENSAPLP00020021908.1"/>
    <property type="gene ID" value="ENSAPLG00020015309.1"/>
</dbReference>
<feature type="region of interest" description="Disordered" evidence="9">
    <location>
        <begin position="113"/>
        <end position="179"/>
    </location>
</feature>
<evidence type="ECO:0000259" key="11">
    <source>
        <dbReference type="Pfam" id="PF07686"/>
    </source>
</evidence>
<keyword evidence="6" id="KW-1015">Disulfide bond</keyword>
<keyword evidence="3 10" id="KW-0732">Signal</keyword>
<feature type="compositionally biased region" description="Basic and acidic residues" evidence="9">
    <location>
        <begin position="302"/>
        <end position="323"/>
    </location>
</feature>
<proteinExistence type="predicted"/>
<evidence type="ECO:0000256" key="7">
    <source>
        <dbReference type="ARBA" id="ARBA00023180"/>
    </source>
</evidence>
<dbReference type="InterPro" id="IPR000920">
    <property type="entry name" value="Myelin_P0-rel"/>
</dbReference>
<organism evidence="12 13">
    <name type="scientific">Anas platyrhynchos</name>
    <name type="common">Mallard</name>
    <name type="synonym">Anas boschas</name>
    <dbReference type="NCBI Taxonomy" id="8839"/>
    <lineage>
        <taxon>Eukaryota</taxon>
        <taxon>Metazoa</taxon>
        <taxon>Chordata</taxon>
        <taxon>Craniata</taxon>
        <taxon>Vertebrata</taxon>
        <taxon>Euteleostomi</taxon>
        <taxon>Archelosauria</taxon>
        <taxon>Archosauria</taxon>
        <taxon>Dinosauria</taxon>
        <taxon>Saurischia</taxon>
        <taxon>Theropoda</taxon>
        <taxon>Coelurosauria</taxon>
        <taxon>Aves</taxon>
        <taxon>Neognathae</taxon>
        <taxon>Galloanserae</taxon>
        <taxon>Anseriformes</taxon>
        <taxon>Anatidae</taxon>
        <taxon>Anatinae</taxon>
        <taxon>Anas</taxon>
    </lineage>
</organism>
<evidence type="ECO:0000256" key="10">
    <source>
        <dbReference type="SAM" id="SignalP"/>
    </source>
</evidence>
<keyword evidence="2" id="KW-0812">Transmembrane</keyword>
<evidence type="ECO:0000256" key="9">
    <source>
        <dbReference type="SAM" id="MobiDB-lite"/>
    </source>
</evidence>
<comment type="subcellular location">
    <subcellularLocation>
        <location evidence="1">Membrane</location>
        <topology evidence="1">Single-pass type I membrane protein</topology>
    </subcellularLocation>
</comment>
<reference evidence="12" key="3">
    <citation type="submission" date="2025-09" db="UniProtKB">
        <authorList>
            <consortium name="Ensembl"/>
        </authorList>
    </citation>
    <scope>IDENTIFICATION</scope>
</reference>
<reference evidence="12" key="2">
    <citation type="submission" date="2025-08" db="UniProtKB">
        <authorList>
            <consortium name="Ensembl"/>
        </authorList>
    </citation>
    <scope>IDENTIFICATION</scope>
</reference>
<keyword evidence="7" id="KW-0325">Glycoprotein</keyword>
<feature type="signal peptide" evidence="10">
    <location>
        <begin position="1"/>
        <end position="29"/>
    </location>
</feature>
<dbReference type="InterPro" id="IPR013783">
    <property type="entry name" value="Ig-like_fold"/>
</dbReference>
<feature type="domain" description="Immunoglobulin V-set" evidence="11">
    <location>
        <begin position="35"/>
        <end position="91"/>
    </location>
</feature>
<evidence type="ECO:0000256" key="8">
    <source>
        <dbReference type="ARBA" id="ARBA00023319"/>
    </source>
</evidence>